<dbReference type="EMBL" id="JAGTTL010000023">
    <property type="protein sequence ID" value="KAK6304681.1"/>
    <property type="molecule type" value="Genomic_DNA"/>
</dbReference>
<feature type="compositionally biased region" description="Polar residues" evidence="1">
    <location>
        <begin position="1"/>
        <end position="13"/>
    </location>
</feature>
<keyword evidence="3" id="KW-1185">Reference proteome</keyword>
<feature type="region of interest" description="Disordered" evidence="1">
    <location>
        <begin position="1"/>
        <end position="24"/>
    </location>
</feature>
<sequence>MTYSGGHSLSLDTDNADHRRGEEGILELQSVSSCPLPANSYGWVVPSALSQTQTRTENHGGGEVEGKREQEKERWRESSREGEGKTCPCASIPSQSRCCHYQSLFEPKGCKLMTPLQGTCKFQPRLQLQDVCFRDPDLVHVRHLYVT</sequence>
<protein>
    <submittedName>
        <fullName evidence="2">Uncharacterized protein</fullName>
    </submittedName>
</protein>
<accession>A0AAN8LNG4</accession>
<name>A0AAN8LNG4_9TELE</name>
<dbReference type="Proteomes" id="UP001356427">
    <property type="component" value="Unassembled WGS sequence"/>
</dbReference>
<proteinExistence type="predicted"/>
<evidence type="ECO:0000313" key="3">
    <source>
        <dbReference type="Proteomes" id="UP001356427"/>
    </source>
</evidence>
<feature type="region of interest" description="Disordered" evidence="1">
    <location>
        <begin position="50"/>
        <end position="88"/>
    </location>
</feature>
<evidence type="ECO:0000313" key="2">
    <source>
        <dbReference type="EMBL" id="KAK6304681.1"/>
    </source>
</evidence>
<evidence type="ECO:0000256" key="1">
    <source>
        <dbReference type="SAM" id="MobiDB-lite"/>
    </source>
</evidence>
<gene>
    <name evidence="2" type="ORF">J4Q44_G00252670</name>
</gene>
<reference evidence="2 3" key="1">
    <citation type="submission" date="2021-04" db="EMBL/GenBank/DDBJ databases">
        <authorList>
            <person name="De Guttry C."/>
            <person name="Zahm M."/>
            <person name="Klopp C."/>
            <person name="Cabau C."/>
            <person name="Louis A."/>
            <person name="Berthelot C."/>
            <person name="Parey E."/>
            <person name="Roest Crollius H."/>
            <person name="Montfort J."/>
            <person name="Robinson-Rechavi M."/>
            <person name="Bucao C."/>
            <person name="Bouchez O."/>
            <person name="Gislard M."/>
            <person name="Lluch J."/>
            <person name="Milhes M."/>
            <person name="Lampietro C."/>
            <person name="Lopez Roques C."/>
            <person name="Donnadieu C."/>
            <person name="Braasch I."/>
            <person name="Desvignes T."/>
            <person name="Postlethwait J."/>
            <person name="Bobe J."/>
            <person name="Wedekind C."/>
            <person name="Guiguen Y."/>
        </authorList>
    </citation>
    <scope>NUCLEOTIDE SEQUENCE [LARGE SCALE GENOMIC DNA]</scope>
    <source>
        <strain evidence="2">Cs_M1</strain>
        <tissue evidence="2">Blood</tissue>
    </source>
</reference>
<organism evidence="2 3">
    <name type="scientific">Coregonus suidteri</name>
    <dbReference type="NCBI Taxonomy" id="861788"/>
    <lineage>
        <taxon>Eukaryota</taxon>
        <taxon>Metazoa</taxon>
        <taxon>Chordata</taxon>
        <taxon>Craniata</taxon>
        <taxon>Vertebrata</taxon>
        <taxon>Euteleostomi</taxon>
        <taxon>Actinopterygii</taxon>
        <taxon>Neopterygii</taxon>
        <taxon>Teleostei</taxon>
        <taxon>Protacanthopterygii</taxon>
        <taxon>Salmoniformes</taxon>
        <taxon>Salmonidae</taxon>
        <taxon>Coregoninae</taxon>
        <taxon>Coregonus</taxon>
    </lineage>
</organism>
<comment type="caution">
    <text evidence="2">The sequence shown here is derived from an EMBL/GenBank/DDBJ whole genome shotgun (WGS) entry which is preliminary data.</text>
</comment>
<feature type="compositionally biased region" description="Basic and acidic residues" evidence="1">
    <location>
        <begin position="56"/>
        <end position="84"/>
    </location>
</feature>
<dbReference type="AlphaFoldDB" id="A0AAN8LNG4"/>